<comment type="caution">
    <text evidence="3">The sequence shown here is derived from an EMBL/GenBank/DDBJ whole genome shotgun (WGS) entry which is preliminary data.</text>
</comment>
<proteinExistence type="predicted"/>
<dbReference type="SMART" id="SM00456">
    <property type="entry name" value="WW"/>
    <property type="match status" value="1"/>
</dbReference>
<feature type="domain" description="WW" evidence="2">
    <location>
        <begin position="44"/>
        <end position="80"/>
    </location>
</feature>
<evidence type="ECO:0000313" key="4">
    <source>
        <dbReference type="Proteomes" id="UP001222325"/>
    </source>
</evidence>
<reference evidence="3" key="1">
    <citation type="submission" date="2023-03" db="EMBL/GenBank/DDBJ databases">
        <title>Massive genome expansion in bonnet fungi (Mycena s.s.) driven by repeated elements and novel gene families across ecological guilds.</title>
        <authorList>
            <consortium name="Lawrence Berkeley National Laboratory"/>
            <person name="Harder C.B."/>
            <person name="Miyauchi S."/>
            <person name="Viragh M."/>
            <person name="Kuo A."/>
            <person name="Thoen E."/>
            <person name="Andreopoulos B."/>
            <person name="Lu D."/>
            <person name="Skrede I."/>
            <person name="Drula E."/>
            <person name="Henrissat B."/>
            <person name="Morin E."/>
            <person name="Kohler A."/>
            <person name="Barry K."/>
            <person name="LaButti K."/>
            <person name="Morin E."/>
            <person name="Salamov A."/>
            <person name="Lipzen A."/>
            <person name="Mereny Z."/>
            <person name="Hegedus B."/>
            <person name="Baldrian P."/>
            <person name="Stursova M."/>
            <person name="Weitz H."/>
            <person name="Taylor A."/>
            <person name="Grigoriev I.V."/>
            <person name="Nagy L.G."/>
            <person name="Martin F."/>
            <person name="Kauserud H."/>
        </authorList>
    </citation>
    <scope>NUCLEOTIDE SEQUENCE</scope>
    <source>
        <strain evidence="3">CBHHK173m</strain>
    </source>
</reference>
<name>A0AAD6UJV7_9AGAR</name>
<evidence type="ECO:0000256" key="1">
    <source>
        <dbReference type="SAM" id="MobiDB-lite"/>
    </source>
</evidence>
<dbReference type="Proteomes" id="UP001222325">
    <property type="component" value="Unassembled WGS sequence"/>
</dbReference>
<protein>
    <recommendedName>
        <fullName evidence="2">WW domain-containing protein</fullName>
    </recommendedName>
</protein>
<feature type="region of interest" description="Disordered" evidence="1">
    <location>
        <begin position="73"/>
        <end position="100"/>
    </location>
</feature>
<dbReference type="InterPro" id="IPR001202">
    <property type="entry name" value="WW_dom"/>
</dbReference>
<dbReference type="EMBL" id="JARJCN010000001">
    <property type="protein sequence ID" value="KAJ7104447.1"/>
    <property type="molecule type" value="Genomic_DNA"/>
</dbReference>
<dbReference type="AlphaFoldDB" id="A0AAD6UJV7"/>
<feature type="compositionally biased region" description="Pro residues" evidence="1">
    <location>
        <begin position="83"/>
        <end position="96"/>
    </location>
</feature>
<evidence type="ECO:0000313" key="3">
    <source>
        <dbReference type="EMBL" id="KAJ7104447.1"/>
    </source>
</evidence>
<dbReference type="Gene3D" id="2.20.70.10">
    <property type="match status" value="1"/>
</dbReference>
<gene>
    <name evidence="3" type="ORF">B0H15DRAFT_810060</name>
</gene>
<evidence type="ECO:0000259" key="2">
    <source>
        <dbReference type="PROSITE" id="PS50020"/>
    </source>
</evidence>
<sequence length="188" mass="20640">MSGAKAPPSLSAAGPSVRRTASIDTLPQYTVDDDRRRSLADAAAPLPAGWFCHLDPHSNHHFYVDMNSTPPRSVWHHPRNEPLQPPPPAESAPALPPKRGFMGKLKEKLIVSKADREAEERQRAIKEQELLARYTKRRTEVLAELQKDGGKTTYGASEYVGPPASPYGGIYRGLMPAPGKNDNLAGWL</sequence>
<feature type="region of interest" description="Disordered" evidence="1">
    <location>
        <begin position="1"/>
        <end position="35"/>
    </location>
</feature>
<dbReference type="InterPro" id="IPR036020">
    <property type="entry name" value="WW_dom_sf"/>
</dbReference>
<accession>A0AAD6UJV7</accession>
<dbReference type="SUPFAM" id="SSF51045">
    <property type="entry name" value="WW domain"/>
    <property type="match status" value="1"/>
</dbReference>
<dbReference type="PROSITE" id="PS50020">
    <property type="entry name" value="WW_DOMAIN_2"/>
    <property type="match status" value="1"/>
</dbReference>
<organism evidence="3 4">
    <name type="scientific">Mycena belliarum</name>
    <dbReference type="NCBI Taxonomy" id="1033014"/>
    <lineage>
        <taxon>Eukaryota</taxon>
        <taxon>Fungi</taxon>
        <taxon>Dikarya</taxon>
        <taxon>Basidiomycota</taxon>
        <taxon>Agaricomycotina</taxon>
        <taxon>Agaricomycetes</taxon>
        <taxon>Agaricomycetidae</taxon>
        <taxon>Agaricales</taxon>
        <taxon>Marasmiineae</taxon>
        <taxon>Mycenaceae</taxon>
        <taxon>Mycena</taxon>
    </lineage>
</organism>
<keyword evidence="4" id="KW-1185">Reference proteome</keyword>